<dbReference type="OrthoDB" id="1850764at2759"/>
<feature type="compositionally biased region" description="Polar residues" evidence="1">
    <location>
        <begin position="295"/>
        <end position="304"/>
    </location>
</feature>
<feature type="region of interest" description="Disordered" evidence="1">
    <location>
        <begin position="205"/>
        <end position="351"/>
    </location>
</feature>
<dbReference type="InterPro" id="IPR015505">
    <property type="entry name" value="Coronin"/>
</dbReference>
<name>A0A7R9C252_9CRUS</name>
<feature type="compositionally biased region" description="Basic and acidic residues" evidence="1">
    <location>
        <begin position="279"/>
        <end position="293"/>
    </location>
</feature>
<evidence type="ECO:0000313" key="3">
    <source>
        <dbReference type="Proteomes" id="UP000678499"/>
    </source>
</evidence>
<proteinExistence type="predicted"/>
<dbReference type="SMART" id="SM01167">
    <property type="entry name" value="DUF1900"/>
    <property type="match status" value="1"/>
</dbReference>
<organism evidence="2">
    <name type="scientific">Notodromas monacha</name>
    <dbReference type="NCBI Taxonomy" id="399045"/>
    <lineage>
        <taxon>Eukaryota</taxon>
        <taxon>Metazoa</taxon>
        <taxon>Ecdysozoa</taxon>
        <taxon>Arthropoda</taxon>
        <taxon>Crustacea</taxon>
        <taxon>Oligostraca</taxon>
        <taxon>Ostracoda</taxon>
        <taxon>Podocopa</taxon>
        <taxon>Podocopida</taxon>
        <taxon>Cypridocopina</taxon>
        <taxon>Cypridoidea</taxon>
        <taxon>Cyprididae</taxon>
        <taxon>Notodromas</taxon>
    </lineage>
</organism>
<feature type="compositionally biased region" description="Polar residues" evidence="1">
    <location>
        <begin position="208"/>
        <end position="222"/>
    </location>
</feature>
<dbReference type="PANTHER" id="PTHR10856:SF44">
    <property type="entry name" value="CORONIN"/>
    <property type="match status" value="1"/>
</dbReference>
<dbReference type="Gene3D" id="2.130.10.10">
    <property type="entry name" value="YVTN repeat-like/Quinoprotein amine dehydrogenase"/>
    <property type="match status" value="1"/>
</dbReference>
<feature type="non-terminal residue" evidence="2">
    <location>
        <position position="371"/>
    </location>
</feature>
<dbReference type="PANTHER" id="PTHR10856">
    <property type="entry name" value="CORONIN"/>
    <property type="match status" value="1"/>
</dbReference>
<dbReference type="InterPro" id="IPR015943">
    <property type="entry name" value="WD40/YVTN_repeat-like_dom_sf"/>
</dbReference>
<gene>
    <name evidence="2" type="ORF">NMOB1V02_LOCUS12390</name>
</gene>
<dbReference type="EMBL" id="CAJPEX010009736">
    <property type="protein sequence ID" value="CAG0924938.1"/>
    <property type="molecule type" value="Genomic_DNA"/>
</dbReference>
<accession>A0A7R9C252</accession>
<protein>
    <submittedName>
        <fullName evidence="2">Uncharacterized protein</fullName>
    </submittedName>
</protein>
<dbReference type="AlphaFoldDB" id="A0A7R9C252"/>
<keyword evidence="3" id="KW-1185">Reference proteome</keyword>
<sequence>EGKCHDGSKASKVVYLGQSGRLATTGFSRYSDRQLAIWQENDLSNPLRIEDIDSSSGVIFPFYDADTRILYLAGKGDGNIRYYEIVEMDPYWFYLNQYLSGWKMPTNKPVVYKPSEKKLITSDLNNERKFLFISQETHPDYRSLDCRTPGKPSIAELEERTCATLRNGNHCDSMEVTSISNSSPKTIVASSSFDASSEKKCERLDASVNGSENMDSLTTTRSAKCGMESTPNSPSRPERLEVTSTPKPAKRNGASPPSVTPRRRSVTPVSSDNSPCPKLAKDMDGRPQQRHGVDSGTSTATPTTSEDEDEGRKFACSLEDVRRGGVTSGGGTLRQAPRRSQSVSWRRRSAPPRGPIVCEIIAALQRHSSFS</sequence>
<reference evidence="2" key="1">
    <citation type="submission" date="2020-11" db="EMBL/GenBank/DDBJ databases">
        <authorList>
            <person name="Tran Van P."/>
        </authorList>
    </citation>
    <scope>NUCLEOTIDE SEQUENCE</scope>
</reference>
<dbReference type="GO" id="GO:0051015">
    <property type="term" value="F:actin filament binding"/>
    <property type="evidence" value="ECO:0007669"/>
    <property type="project" value="TreeGrafter"/>
</dbReference>
<dbReference type="Proteomes" id="UP000678499">
    <property type="component" value="Unassembled WGS sequence"/>
</dbReference>
<evidence type="ECO:0000313" key="2">
    <source>
        <dbReference type="EMBL" id="CAD7284786.1"/>
    </source>
</evidence>
<dbReference type="EMBL" id="OA891773">
    <property type="protein sequence ID" value="CAD7284786.1"/>
    <property type="molecule type" value="Genomic_DNA"/>
</dbReference>
<evidence type="ECO:0000256" key="1">
    <source>
        <dbReference type="SAM" id="MobiDB-lite"/>
    </source>
</evidence>
<feature type="non-terminal residue" evidence="2">
    <location>
        <position position="1"/>
    </location>
</feature>